<dbReference type="InParanoid" id="A0A1S3HG26"/>
<dbReference type="PROSITE" id="PS50102">
    <property type="entry name" value="RRM"/>
    <property type="match status" value="2"/>
</dbReference>
<dbReference type="AlphaFoldDB" id="A0A1S3HG26"/>
<keyword evidence="3 5" id="KW-0694">RNA-binding</keyword>
<dbReference type="SUPFAM" id="SSF54928">
    <property type="entry name" value="RNA-binding domain, RBD"/>
    <property type="match status" value="2"/>
</dbReference>
<dbReference type="RefSeq" id="XP_013385010.1">
    <property type="nucleotide sequence ID" value="XM_013529556.1"/>
</dbReference>
<dbReference type="STRING" id="7574.A0A1S3HG26"/>
<dbReference type="GO" id="GO:0005730">
    <property type="term" value="C:nucleolus"/>
    <property type="evidence" value="ECO:0007669"/>
    <property type="project" value="UniProtKB-SubCell"/>
</dbReference>
<feature type="chain" id="PRO_5010226352" evidence="7">
    <location>
        <begin position="18"/>
        <end position="462"/>
    </location>
</feature>
<dbReference type="Gene3D" id="3.30.70.330">
    <property type="match status" value="2"/>
</dbReference>
<feature type="region of interest" description="Disordered" evidence="6">
    <location>
        <begin position="121"/>
        <end position="171"/>
    </location>
</feature>
<dbReference type="FunCoup" id="A0A1S3HG26">
    <property type="interactions" value="623"/>
</dbReference>
<proteinExistence type="inferred from homology"/>
<dbReference type="Pfam" id="PF00076">
    <property type="entry name" value="RRM_1"/>
    <property type="match status" value="2"/>
</dbReference>
<evidence type="ECO:0000259" key="8">
    <source>
        <dbReference type="PROSITE" id="PS50102"/>
    </source>
</evidence>
<evidence type="ECO:0000313" key="9">
    <source>
        <dbReference type="Proteomes" id="UP000085678"/>
    </source>
</evidence>
<name>A0A1S3HG26_LINAN</name>
<feature type="domain" description="RRM" evidence="8">
    <location>
        <begin position="274"/>
        <end position="363"/>
    </location>
</feature>
<dbReference type="KEGG" id="lak:106154980"/>
<dbReference type="GO" id="GO:0019843">
    <property type="term" value="F:rRNA binding"/>
    <property type="evidence" value="ECO:0007669"/>
    <property type="project" value="TreeGrafter"/>
</dbReference>
<dbReference type="PANTHER" id="PTHR23236">
    <property type="entry name" value="EUKARYOTIC TRANSLATION INITIATION FACTOR 4B/4H"/>
    <property type="match status" value="1"/>
</dbReference>
<dbReference type="Proteomes" id="UP000085678">
    <property type="component" value="Unplaced"/>
</dbReference>
<dbReference type="PANTHER" id="PTHR23236:SF25">
    <property type="entry name" value="RNA-BINDING PROTEIN 34"/>
    <property type="match status" value="1"/>
</dbReference>
<dbReference type="CDD" id="cd12395">
    <property type="entry name" value="RRM2_RBM34"/>
    <property type="match status" value="1"/>
</dbReference>
<dbReference type="GO" id="GO:0000463">
    <property type="term" value="P:maturation of LSU-rRNA from tricistronic rRNA transcript (SSU-rRNA, 5.8S rRNA, LSU-rRNA)"/>
    <property type="evidence" value="ECO:0007669"/>
    <property type="project" value="TreeGrafter"/>
</dbReference>
<comment type="subcellular location">
    <subcellularLocation>
        <location evidence="1">Nucleus</location>
        <location evidence="1">Nucleolus</location>
    </subcellularLocation>
</comment>
<feature type="signal peptide" evidence="7">
    <location>
        <begin position="1"/>
        <end position="17"/>
    </location>
</feature>
<dbReference type="InterPro" id="IPR034221">
    <property type="entry name" value="RBM34_RRM2"/>
</dbReference>
<sequence length="462" mass="52409">MLSFVFMVKMLSGYSVGQLSSLISGDNGGKKKKKKDKSAALFENSPTCDKKKGLFTSNTLTMKKEDNFTVTVKTSTITAQKAKLFEVESKDTDTQPNRDVKSVTDKIKEAETVQETANVTRKVHDNPLHVSLHGGRDSTKSSKSKKRKLDDDEPQTVKKRNKYKPDKQKDSKTIFVGNLPAKIKKKALEKMFKKYGNIESIRLRNAVSSDPKVSKKLAVIKKDFHPNKKNINAYIVFEECEQAQNALKCNGEEVEGNHIRVDLSSAAKEHDNRRSIFLGNLPFDINEDEVWEEFEDCGIIENVRIVRDGKTGIGKGFGYILFKSPDSVSLALRLKNKQLKGREVRISCCVKQEKVLRVSKEKKRKIVKNPQGHSNSNILFKSIQGKNLDVKDKQAKMKQKGKKKKHHLLNKQKKVVADILLGNKAYKDRKPFSSKKKIYGKGYHNVMSAQKRILKKAKKQKK</sequence>
<dbReference type="InterPro" id="IPR012677">
    <property type="entry name" value="Nucleotide-bd_a/b_plait_sf"/>
</dbReference>
<evidence type="ECO:0000313" key="10">
    <source>
        <dbReference type="RefSeq" id="XP_013385010.1"/>
    </source>
</evidence>
<accession>A0A1S3HG26</accession>
<keyword evidence="7" id="KW-0732">Signal</keyword>
<evidence type="ECO:0000256" key="7">
    <source>
        <dbReference type="SAM" id="SignalP"/>
    </source>
</evidence>
<keyword evidence="4" id="KW-0539">Nucleus</keyword>
<evidence type="ECO:0000256" key="3">
    <source>
        <dbReference type="ARBA" id="ARBA00022884"/>
    </source>
</evidence>
<evidence type="ECO:0000256" key="6">
    <source>
        <dbReference type="SAM" id="MobiDB-lite"/>
    </source>
</evidence>
<organism evidence="9 10">
    <name type="scientific">Lingula anatina</name>
    <name type="common">Brachiopod</name>
    <name type="synonym">Lingula unguis</name>
    <dbReference type="NCBI Taxonomy" id="7574"/>
    <lineage>
        <taxon>Eukaryota</taxon>
        <taxon>Metazoa</taxon>
        <taxon>Spiralia</taxon>
        <taxon>Lophotrochozoa</taxon>
        <taxon>Brachiopoda</taxon>
        <taxon>Linguliformea</taxon>
        <taxon>Lingulata</taxon>
        <taxon>Lingulida</taxon>
        <taxon>Linguloidea</taxon>
        <taxon>Lingulidae</taxon>
        <taxon>Lingula</taxon>
    </lineage>
</organism>
<protein>
    <submittedName>
        <fullName evidence="10">RNA-binding protein 34 isoform X1</fullName>
    </submittedName>
</protein>
<dbReference type="GeneID" id="106154980"/>
<gene>
    <name evidence="10" type="primary">LOC106154980</name>
</gene>
<evidence type="ECO:0000256" key="4">
    <source>
        <dbReference type="ARBA" id="ARBA00023242"/>
    </source>
</evidence>
<dbReference type="OrthoDB" id="442677at2759"/>
<evidence type="ECO:0000256" key="5">
    <source>
        <dbReference type="PROSITE-ProRule" id="PRU00176"/>
    </source>
</evidence>
<evidence type="ECO:0000256" key="1">
    <source>
        <dbReference type="ARBA" id="ARBA00004604"/>
    </source>
</evidence>
<dbReference type="InterPro" id="IPR000504">
    <property type="entry name" value="RRM_dom"/>
</dbReference>
<comment type="similarity">
    <text evidence="2">Belongs to the RRM RBM34 family.</text>
</comment>
<evidence type="ECO:0000256" key="2">
    <source>
        <dbReference type="ARBA" id="ARBA00007077"/>
    </source>
</evidence>
<feature type="domain" description="RRM" evidence="8">
    <location>
        <begin position="172"/>
        <end position="266"/>
    </location>
</feature>
<dbReference type="SMART" id="SM00360">
    <property type="entry name" value="RRM"/>
    <property type="match status" value="2"/>
</dbReference>
<reference evidence="10" key="1">
    <citation type="submission" date="2025-08" db="UniProtKB">
        <authorList>
            <consortium name="RefSeq"/>
        </authorList>
    </citation>
    <scope>IDENTIFICATION</scope>
    <source>
        <tissue evidence="10">Gonads</tissue>
    </source>
</reference>
<dbReference type="CDD" id="cd12394">
    <property type="entry name" value="RRM1_RBM34"/>
    <property type="match status" value="1"/>
</dbReference>
<keyword evidence="9" id="KW-1185">Reference proteome</keyword>
<dbReference type="InterPro" id="IPR035979">
    <property type="entry name" value="RBD_domain_sf"/>
</dbReference>